<comment type="caution">
    <text evidence="1">The sequence shown here is derived from an EMBL/GenBank/DDBJ whole genome shotgun (WGS) entry which is preliminary data.</text>
</comment>
<sequence length="89" mass="10440">MVTKDLTKLQYLEDGMTNFDHSIPNGLEEQLKQGDCWCNHTAWDFRGNVWYENGMFHEAVYCYHSFQAEYQSDTLEELMVVVNDEHGAD</sequence>
<dbReference type="AlphaFoldDB" id="A0A0F9K319"/>
<organism evidence="1">
    <name type="scientific">marine sediment metagenome</name>
    <dbReference type="NCBI Taxonomy" id="412755"/>
    <lineage>
        <taxon>unclassified sequences</taxon>
        <taxon>metagenomes</taxon>
        <taxon>ecological metagenomes</taxon>
    </lineage>
</organism>
<dbReference type="EMBL" id="LAZR01008808">
    <property type="protein sequence ID" value="KKM76449.1"/>
    <property type="molecule type" value="Genomic_DNA"/>
</dbReference>
<reference evidence="1" key="1">
    <citation type="journal article" date="2015" name="Nature">
        <title>Complex archaea that bridge the gap between prokaryotes and eukaryotes.</title>
        <authorList>
            <person name="Spang A."/>
            <person name="Saw J.H."/>
            <person name="Jorgensen S.L."/>
            <person name="Zaremba-Niedzwiedzka K."/>
            <person name="Martijn J."/>
            <person name="Lind A.E."/>
            <person name="van Eijk R."/>
            <person name="Schleper C."/>
            <person name="Guy L."/>
            <person name="Ettema T.J."/>
        </authorList>
    </citation>
    <scope>NUCLEOTIDE SEQUENCE</scope>
</reference>
<proteinExistence type="predicted"/>
<evidence type="ECO:0000313" key="1">
    <source>
        <dbReference type="EMBL" id="KKM76449.1"/>
    </source>
</evidence>
<name>A0A0F9K319_9ZZZZ</name>
<protein>
    <submittedName>
        <fullName evidence="1">Uncharacterized protein</fullName>
    </submittedName>
</protein>
<gene>
    <name evidence="1" type="ORF">LCGC14_1380100</name>
</gene>
<accession>A0A0F9K319</accession>